<evidence type="ECO:0000313" key="1">
    <source>
        <dbReference type="EMBL" id="MFC3153356.1"/>
    </source>
</evidence>
<accession>A0ABV7HPD7</accession>
<dbReference type="Pfam" id="PF11197">
    <property type="entry name" value="DUF2835"/>
    <property type="match status" value="1"/>
</dbReference>
<dbReference type="Proteomes" id="UP001595476">
    <property type="component" value="Unassembled WGS sequence"/>
</dbReference>
<comment type="caution">
    <text evidence="1">The sequence shown here is derived from an EMBL/GenBank/DDBJ whole genome shotgun (WGS) entry which is preliminary data.</text>
</comment>
<reference evidence="2" key="1">
    <citation type="journal article" date="2019" name="Int. J. Syst. Evol. Microbiol.">
        <title>The Global Catalogue of Microorganisms (GCM) 10K type strain sequencing project: providing services to taxonomists for standard genome sequencing and annotation.</title>
        <authorList>
            <consortium name="The Broad Institute Genomics Platform"/>
            <consortium name="The Broad Institute Genome Sequencing Center for Infectious Disease"/>
            <person name="Wu L."/>
            <person name="Ma J."/>
        </authorList>
    </citation>
    <scope>NUCLEOTIDE SEQUENCE [LARGE SCALE GENOMIC DNA]</scope>
    <source>
        <strain evidence="2">KCTC 52438</strain>
    </source>
</reference>
<proteinExistence type="predicted"/>
<sequence>MKGANHIIVKLNISPEEYTYWYTGTARTVLATSIDGRSVRFPASILQPFVTRTGIQGTFCIFFKPDGKFDRIERL</sequence>
<protein>
    <submittedName>
        <fullName evidence="1">DUF2835 domain-containing protein</fullName>
    </submittedName>
</protein>
<name>A0ABV7HPD7_9GAMM</name>
<dbReference type="EMBL" id="JBHRSZ010000009">
    <property type="protein sequence ID" value="MFC3153356.1"/>
    <property type="molecule type" value="Genomic_DNA"/>
</dbReference>
<dbReference type="InterPro" id="IPR021363">
    <property type="entry name" value="DUF2835"/>
</dbReference>
<gene>
    <name evidence="1" type="ORF">ACFOEK_20115</name>
</gene>
<organism evidence="1 2">
    <name type="scientific">Litoribrevibacter euphylliae</name>
    <dbReference type="NCBI Taxonomy" id="1834034"/>
    <lineage>
        <taxon>Bacteria</taxon>
        <taxon>Pseudomonadati</taxon>
        <taxon>Pseudomonadota</taxon>
        <taxon>Gammaproteobacteria</taxon>
        <taxon>Oceanospirillales</taxon>
        <taxon>Oceanospirillaceae</taxon>
        <taxon>Litoribrevibacter</taxon>
    </lineage>
</organism>
<dbReference type="RefSeq" id="WP_386723277.1">
    <property type="nucleotide sequence ID" value="NZ_JBHRSZ010000009.1"/>
</dbReference>
<evidence type="ECO:0000313" key="2">
    <source>
        <dbReference type="Proteomes" id="UP001595476"/>
    </source>
</evidence>
<keyword evidence="2" id="KW-1185">Reference proteome</keyword>